<keyword evidence="7" id="KW-1162">Viral penetration into host cytoplasm</keyword>
<dbReference type="Pfam" id="PF00718">
    <property type="entry name" value="Polyoma_coat"/>
    <property type="match status" value="1"/>
</dbReference>
<keyword evidence="8" id="KW-1161">Viral attachment to host cell</keyword>
<dbReference type="GO" id="GO:0019062">
    <property type="term" value="P:virion attachment to host cell"/>
    <property type="evidence" value="ECO:0007669"/>
    <property type="project" value="UniProtKB-KW"/>
</dbReference>
<proteinExistence type="inferred from homology"/>
<evidence type="ECO:0000256" key="1">
    <source>
        <dbReference type="ARBA" id="ARBA00004147"/>
    </source>
</evidence>
<dbReference type="GO" id="GO:0005198">
    <property type="term" value="F:structural molecule activity"/>
    <property type="evidence" value="ECO:0007669"/>
    <property type="project" value="InterPro"/>
</dbReference>
<dbReference type="InterPro" id="IPR036931">
    <property type="entry name" value="Polyomavir_VP1_sf"/>
</dbReference>
<dbReference type="GeneID" id="28619795"/>
<keyword evidence="14" id="KW-1160">Virus entry into host cell</keyword>
<dbReference type="KEGG" id="vg:28619795"/>
<feature type="compositionally biased region" description="Low complexity" evidence="15">
    <location>
        <begin position="289"/>
        <end position="304"/>
    </location>
</feature>
<organism evidence="16">
    <name type="scientific">Sparus aurata polyomavirus 1</name>
    <dbReference type="NCBI Taxonomy" id="1885927"/>
    <lineage>
        <taxon>Viruses</taxon>
        <taxon>Monodnaviria</taxon>
        <taxon>Shotokuvirae</taxon>
        <taxon>Cossaviricota</taxon>
        <taxon>Papovaviricetes</taxon>
        <taxon>Sepolyvirales</taxon>
        <taxon>Polyomaviridae</taxon>
        <taxon>Thetapolyomavirus</taxon>
        <taxon>Thetapolyomavirus spari</taxon>
    </lineage>
</organism>
<evidence type="ECO:0000256" key="12">
    <source>
        <dbReference type="ARBA" id="ARBA00022921"/>
    </source>
</evidence>
<keyword evidence="13" id="KW-1015">Disulfide bond</keyword>
<dbReference type="SUPFAM" id="SSF88648">
    <property type="entry name" value="Group I dsDNA viruses"/>
    <property type="match status" value="1"/>
</dbReference>
<accession>A0A1B2RWC3</accession>
<keyword evidence="4" id="KW-0167">Capsid protein</keyword>
<dbReference type="EMBL" id="KX643371">
    <property type="protein sequence ID" value="AOC55271.1"/>
    <property type="molecule type" value="Genomic_DNA"/>
</dbReference>
<evidence type="ECO:0000256" key="5">
    <source>
        <dbReference type="ARBA" id="ARBA00022562"/>
    </source>
</evidence>
<dbReference type="InterPro" id="IPR000662">
    <property type="entry name" value="Capsid_VP1_Polyomavir"/>
</dbReference>
<evidence type="ECO:0000256" key="2">
    <source>
        <dbReference type="ARBA" id="ARBA00004328"/>
    </source>
</evidence>
<dbReference type="GO" id="GO:0042025">
    <property type="term" value="C:host cell nucleus"/>
    <property type="evidence" value="ECO:0007669"/>
    <property type="project" value="UniProtKB-SubCell"/>
</dbReference>
<keyword evidence="17" id="KW-1185">Reference proteome</keyword>
<evidence type="ECO:0000256" key="8">
    <source>
        <dbReference type="ARBA" id="ARBA00022804"/>
    </source>
</evidence>
<protein>
    <submittedName>
        <fullName evidence="16">VP1</fullName>
    </submittedName>
</protein>
<evidence type="ECO:0000256" key="15">
    <source>
        <dbReference type="SAM" id="MobiDB-lite"/>
    </source>
</evidence>
<name>A0A1B2RWC3_9POLY</name>
<reference evidence="16" key="1">
    <citation type="journal article" date="2016" name="J. Virol.">
        <title>Concurrence of Iridovirus, Polyomavirus, and a Unique Member of a New Group of Fish Papillomaviruses in Lymphocystis Disease-Affected Gilthead Sea Bream.</title>
        <authorList>
            <person name="Lopez-Bueno A."/>
            <person name="Mavian C."/>
            <person name="Labella A.M."/>
            <person name="Castro D."/>
            <person name="Borrego J.J."/>
            <person name="Alcami A."/>
            <person name="Alejo A."/>
        </authorList>
    </citation>
    <scope>NUCLEOTIDE SEQUENCE [LARGE SCALE GENOMIC DNA]</scope>
    <source>
        <strain evidence="16">SA9poly</strain>
    </source>
</reference>
<evidence type="ECO:0000256" key="10">
    <source>
        <dbReference type="ARBA" id="ARBA00022844"/>
    </source>
</evidence>
<dbReference type="Proteomes" id="UP000165577">
    <property type="component" value="Segment"/>
</dbReference>
<dbReference type="RefSeq" id="YP_009272696.1">
    <property type="nucleotide sequence ID" value="NC_030838.1"/>
</dbReference>
<dbReference type="Gene3D" id="2.60.175.10">
    <property type="entry name" value="Capsid protein VP1,Polyomavirus"/>
    <property type="match status" value="1"/>
</dbReference>
<evidence type="ECO:0000256" key="7">
    <source>
        <dbReference type="ARBA" id="ARBA00022595"/>
    </source>
</evidence>
<evidence type="ECO:0000256" key="4">
    <source>
        <dbReference type="ARBA" id="ARBA00022561"/>
    </source>
</evidence>
<evidence type="ECO:0000256" key="6">
    <source>
        <dbReference type="ARBA" id="ARBA00022581"/>
    </source>
</evidence>
<keyword evidence="12" id="KW-0426">Late protein</keyword>
<dbReference type="GO" id="GO:0075509">
    <property type="term" value="P:endocytosis involved in viral entry into host cell"/>
    <property type="evidence" value="ECO:0007669"/>
    <property type="project" value="UniProtKB-KW"/>
</dbReference>
<evidence type="ECO:0000256" key="14">
    <source>
        <dbReference type="ARBA" id="ARBA00023296"/>
    </source>
</evidence>
<feature type="region of interest" description="Disordered" evidence="15">
    <location>
        <begin position="277"/>
        <end position="361"/>
    </location>
</feature>
<comment type="similarity">
    <text evidence="3">Belongs to the polyomaviruses coat protein VP1 family.</text>
</comment>
<keyword evidence="5" id="KW-1048">Host nucleus</keyword>
<keyword evidence="10" id="KW-0946">Virion</keyword>
<keyword evidence="11" id="KW-1164">Virus endocytosis by host</keyword>
<comment type="subcellular location">
    <subcellularLocation>
        <location evidence="1">Host nucleus</location>
    </subcellularLocation>
    <subcellularLocation>
        <location evidence="2">Virion</location>
    </subcellularLocation>
</comment>
<evidence type="ECO:0000313" key="16">
    <source>
        <dbReference type="EMBL" id="AOC55271.1"/>
    </source>
</evidence>
<dbReference type="InterPro" id="IPR011222">
    <property type="entry name" value="dsDNA_vir_gr_I_capsid"/>
</dbReference>
<sequence length="361" mass="39203">MPMVKGGVEVLNLVAGPKESVELEINCFLTPSAQSLAPTKDPTWLTSAIPLNKIPIQAQGERLKIWELYKVKTGTFCTTTLTSQTLNADQPVNGPWGQTWGVSGLPLTGYPVSPTKTDPPFDGGDPPVSLLTSESMTIKQFNPNPWMENAKYYTQNSRGGSPFSSGDNNSTVVLLADEYGFGVMCPEGFCYISAADYMSQYHEAGTSPNPTYPYYVSFPLPRYFTLYLRQRWIKSPVILSDLFQQSIAHVAKGFQGETDNVEMVTLGWGSGRTGPSGMLNSSGVNPAYSGGAQSLKSSSALKLQRASDEEMSDDEPQPPHHPNVAPTKIPHLIKHLPAGVEVHWAPPVPPKKAAAKKETTK</sequence>
<keyword evidence="9" id="KW-1145">T=7 icosahedral capsid protein</keyword>
<dbReference type="OrthoDB" id="14834at10239"/>
<evidence type="ECO:0000256" key="3">
    <source>
        <dbReference type="ARBA" id="ARBA00006893"/>
    </source>
</evidence>
<dbReference type="GO" id="GO:0039620">
    <property type="term" value="C:T=7 icosahedral viral capsid"/>
    <property type="evidence" value="ECO:0007669"/>
    <property type="project" value="UniProtKB-KW"/>
</dbReference>
<evidence type="ECO:0000256" key="11">
    <source>
        <dbReference type="ARBA" id="ARBA00022890"/>
    </source>
</evidence>
<evidence type="ECO:0000256" key="13">
    <source>
        <dbReference type="ARBA" id="ARBA00023157"/>
    </source>
</evidence>
<evidence type="ECO:0000256" key="9">
    <source>
        <dbReference type="ARBA" id="ARBA00022828"/>
    </source>
</evidence>
<evidence type="ECO:0000313" key="17">
    <source>
        <dbReference type="Proteomes" id="UP000165577"/>
    </source>
</evidence>
<keyword evidence="6" id="KW-0945">Host-virus interaction</keyword>